<dbReference type="Pfam" id="PF01553">
    <property type="entry name" value="Acyltransferase"/>
    <property type="match status" value="1"/>
</dbReference>
<dbReference type="GO" id="GO:0006654">
    <property type="term" value="P:phosphatidic acid biosynthetic process"/>
    <property type="evidence" value="ECO:0007669"/>
    <property type="project" value="TreeGrafter"/>
</dbReference>
<evidence type="ECO:0000259" key="4">
    <source>
        <dbReference type="SMART" id="SM00563"/>
    </source>
</evidence>
<comment type="caution">
    <text evidence="5">The sequence shown here is derived from an EMBL/GenBank/DDBJ whole genome shotgun (WGS) entry which is preliminary data.</text>
</comment>
<accession>A0A372EQS4</accession>
<evidence type="ECO:0000313" key="5">
    <source>
        <dbReference type="EMBL" id="RFP82866.1"/>
    </source>
</evidence>
<dbReference type="Proteomes" id="UP000261931">
    <property type="component" value="Unassembled WGS sequence"/>
</dbReference>
<comment type="pathway">
    <text evidence="1">Lipid metabolism.</text>
</comment>
<gene>
    <name evidence="5" type="ORF">DY262_01530</name>
</gene>
<dbReference type="EMBL" id="QVLS01000001">
    <property type="protein sequence ID" value="RFP82866.1"/>
    <property type="molecule type" value="Genomic_DNA"/>
</dbReference>
<keyword evidence="3" id="KW-0012">Acyltransferase</keyword>
<reference evidence="5 6" key="1">
    <citation type="submission" date="2018-08" db="EMBL/GenBank/DDBJ databases">
        <title>Hydrogenophaga sp. LA-38 isolated from sludge.</title>
        <authorList>
            <person name="Im W.-T."/>
        </authorList>
    </citation>
    <scope>NUCLEOTIDE SEQUENCE [LARGE SCALE GENOMIC DNA]</scope>
    <source>
        <strain evidence="5 6">LA-38</strain>
    </source>
</reference>
<dbReference type="InterPro" id="IPR002123">
    <property type="entry name" value="Plipid/glycerol_acylTrfase"/>
</dbReference>
<dbReference type="SUPFAM" id="SSF69593">
    <property type="entry name" value="Glycerol-3-phosphate (1)-acyltransferase"/>
    <property type="match status" value="1"/>
</dbReference>
<sequence length="191" mass="21244">MAHLLLRLAGWRVVEDGFPARQGVAIVYPHTSNWDFVVGVLAKWAIGIPVRFWGKDTLFDVPLFGRWLRWLGGIPIERRSPRGAVGAMVHTMREAVARDELLWLALSPEGTRRRTPGWRSGFYRVALDADVPLALVALDYSRREVRVCGFLRLSGDAARDYACLAEAFAGVRGLRPAQASPVQALPKPDTV</sequence>
<evidence type="ECO:0000256" key="3">
    <source>
        <dbReference type="ARBA" id="ARBA00023315"/>
    </source>
</evidence>
<name>A0A372EQS4_9BURK</name>
<feature type="domain" description="Phospholipid/glycerol acyltransferase" evidence="4">
    <location>
        <begin position="24"/>
        <end position="141"/>
    </location>
</feature>
<dbReference type="PANTHER" id="PTHR10434">
    <property type="entry name" value="1-ACYL-SN-GLYCEROL-3-PHOSPHATE ACYLTRANSFERASE"/>
    <property type="match status" value="1"/>
</dbReference>
<dbReference type="AlphaFoldDB" id="A0A372EQS4"/>
<evidence type="ECO:0000313" key="6">
    <source>
        <dbReference type="Proteomes" id="UP000261931"/>
    </source>
</evidence>
<dbReference type="PANTHER" id="PTHR10434:SF9">
    <property type="entry name" value="PHOSPHOLIPID_GLYCEROL ACYLTRANSFERASE DOMAIN-CONTAINING PROTEIN"/>
    <property type="match status" value="1"/>
</dbReference>
<proteinExistence type="predicted"/>
<protein>
    <recommendedName>
        <fullName evidence="4">Phospholipid/glycerol acyltransferase domain-containing protein</fullName>
    </recommendedName>
</protein>
<organism evidence="5 6">
    <name type="scientific">Hydrogenophaga borbori</name>
    <dbReference type="NCBI Taxonomy" id="2294117"/>
    <lineage>
        <taxon>Bacteria</taxon>
        <taxon>Pseudomonadati</taxon>
        <taxon>Pseudomonadota</taxon>
        <taxon>Betaproteobacteria</taxon>
        <taxon>Burkholderiales</taxon>
        <taxon>Comamonadaceae</taxon>
        <taxon>Hydrogenophaga</taxon>
    </lineage>
</organism>
<evidence type="ECO:0000256" key="2">
    <source>
        <dbReference type="ARBA" id="ARBA00022679"/>
    </source>
</evidence>
<evidence type="ECO:0000256" key="1">
    <source>
        <dbReference type="ARBA" id="ARBA00005189"/>
    </source>
</evidence>
<keyword evidence="6" id="KW-1185">Reference proteome</keyword>
<dbReference type="SMART" id="SM00563">
    <property type="entry name" value="PlsC"/>
    <property type="match status" value="1"/>
</dbReference>
<keyword evidence="2" id="KW-0808">Transferase</keyword>
<dbReference type="GO" id="GO:0003841">
    <property type="term" value="F:1-acylglycerol-3-phosphate O-acyltransferase activity"/>
    <property type="evidence" value="ECO:0007669"/>
    <property type="project" value="TreeGrafter"/>
</dbReference>